<feature type="region of interest" description="Disordered" evidence="1">
    <location>
        <begin position="21"/>
        <end position="85"/>
    </location>
</feature>
<dbReference type="SUPFAM" id="SSF49785">
    <property type="entry name" value="Galactose-binding domain-like"/>
    <property type="match status" value="1"/>
</dbReference>
<dbReference type="Pfam" id="PF25302">
    <property type="entry name" value="NADase_transloc"/>
    <property type="match status" value="1"/>
</dbReference>
<evidence type="ECO:0000256" key="1">
    <source>
        <dbReference type="SAM" id="MobiDB-lite"/>
    </source>
</evidence>
<feature type="region of interest" description="Disordered" evidence="1">
    <location>
        <begin position="210"/>
        <end position="229"/>
    </location>
</feature>
<evidence type="ECO:0000259" key="3">
    <source>
        <dbReference type="Pfam" id="PF25302"/>
    </source>
</evidence>
<dbReference type="EMBL" id="BAAALG010000003">
    <property type="protein sequence ID" value="GAA1095762.1"/>
    <property type="molecule type" value="Genomic_DNA"/>
</dbReference>
<dbReference type="InterPro" id="IPR008979">
    <property type="entry name" value="Galactose-bd-like_sf"/>
</dbReference>
<evidence type="ECO:0000313" key="4">
    <source>
        <dbReference type="EMBL" id="GAA1095762.1"/>
    </source>
</evidence>
<evidence type="ECO:0000256" key="2">
    <source>
        <dbReference type="SAM" id="Phobius"/>
    </source>
</evidence>
<feature type="region of interest" description="Disordered" evidence="1">
    <location>
        <begin position="157"/>
        <end position="201"/>
    </location>
</feature>
<feature type="compositionally biased region" description="Polar residues" evidence="1">
    <location>
        <begin position="337"/>
        <end position="352"/>
    </location>
</feature>
<keyword evidence="2" id="KW-1133">Transmembrane helix</keyword>
<reference evidence="4 5" key="1">
    <citation type="journal article" date="2019" name="Int. J. Syst. Evol. Microbiol.">
        <title>The Global Catalogue of Microorganisms (GCM) 10K type strain sequencing project: providing services to taxonomists for standard genome sequencing and annotation.</title>
        <authorList>
            <consortium name="The Broad Institute Genomics Platform"/>
            <consortium name="The Broad Institute Genome Sequencing Center for Infectious Disease"/>
            <person name="Wu L."/>
            <person name="Ma J."/>
        </authorList>
    </citation>
    <scope>NUCLEOTIDE SEQUENCE [LARGE SCALE GENOMIC DNA]</scope>
    <source>
        <strain evidence="4 5">JCM 13008</strain>
    </source>
</reference>
<dbReference type="Proteomes" id="UP001501581">
    <property type="component" value="Unassembled WGS sequence"/>
</dbReference>
<feature type="compositionally biased region" description="Low complexity" evidence="1">
    <location>
        <begin position="56"/>
        <end position="71"/>
    </location>
</feature>
<evidence type="ECO:0000313" key="5">
    <source>
        <dbReference type="Proteomes" id="UP001501581"/>
    </source>
</evidence>
<dbReference type="Gene3D" id="2.60.120.260">
    <property type="entry name" value="Galactose-binding domain-like"/>
    <property type="match status" value="1"/>
</dbReference>
<feature type="region of interest" description="Disordered" evidence="1">
    <location>
        <begin position="99"/>
        <end position="125"/>
    </location>
</feature>
<protein>
    <recommendedName>
        <fullName evidence="3">NAD glycohydrolase translocation F5/8 type C domain-containing protein</fullName>
    </recommendedName>
</protein>
<sequence>MRFCTNCGAGLEPGRFCTNCGAPVSPPAEDDPTATSVRLPAVQPDASTGARYPLFADAPGQGAAAPTQPAAPADPPPAQPTVTNQRPISAPVAAGGAWAAGTNAPVGDFGHQPPPADHGQRKGTRPSRAPWIALLVVLLLMAAAGGYLLLSDEDDADDARGAESSASRSPGSSESTPAGSESPSETPSAITPPEADPDTENVAASAQINAPAPLAPRQDVAGNPVSYPVENMLDDDPATAYRISGDATGAEIIFTLDADATISSVGMVNGYAKSDGDVNWYRSNRKIQRVVWSFDDGTEVEQTLRRTTDLQVLPIDGVRTRTVRLRLLDVSKPGPNPRNTTAISSIEIQGTR</sequence>
<feature type="region of interest" description="Disordered" evidence="1">
    <location>
        <begin position="332"/>
        <end position="352"/>
    </location>
</feature>
<feature type="domain" description="NAD glycohydrolase translocation F5/8 type C" evidence="3">
    <location>
        <begin position="223"/>
        <end position="348"/>
    </location>
</feature>
<dbReference type="RefSeq" id="WP_343991959.1">
    <property type="nucleotide sequence ID" value="NZ_BAAALG010000003.1"/>
</dbReference>
<keyword evidence="2" id="KW-0472">Membrane</keyword>
<keyword evidence="5" id="KW-1185">Reference proteome</keyword>
<keyword evidence="2" id="KW-0812">Transmembrane</keyword>
<comment type="caution">
    <text evidence="4">The sequence shown here is derived from an EMBL/GenBank/DDBJ whole genome shotgun (WGS) entry which is preliminary data.</text>
</comment>
<proteinExistence type="predicted"/>
<gene>
    <name evidence="4" type="ORF">GCM10009668_09970</name>
</gene>
<feature type="compositionally biased region" description="Low complexity" evidence="1">
    <location>
        <begin position="162"/>
        <end position="178"/>
    </location>
</feature>
<feature type="transmembrane region" description="Helical" evidence="2">
    <location>
        <begin position="131"/>
        <end position="150"/>
    </location>
</feature>
<dbReference type="InterPro" id="IPR057561">
    <property type="entry name" value="NADase_transloc"/>
</dbReference>
<accession>A0ABN1TQ36</accession>
<feature type="compositionally biased region" description="Polar residues" evidence="1">
    <location>
        <begin position="179"/>
        <end position="189"/>
    </location>
</feature>
<organism evidence="4 5">
    <name type="scientific">Nocardioides dubius</name>
    <dbReference type="NCBI Taxonomy" id="317019"/>
    <lineage>
        <taxon>Bacteria</taxon>
        <taxon>Bacillati</taxon>
        <taxon>Actinomycetota</taxon>
        <taxon>Actinomycetes</taxon>
        <taxon>Propionibacteriales</taxon>
        <taxon>Nocardioidaceae</taxon>
        <taxon>Nocardioides</taxon>
    </lineage>
</organism>
<name>A0ABN1TQ36_9ACTN</name>
<dbReference type="NCBIfam" id="NF047619">
    <property type="entry name" value="NADase_discoid"/>
    <property type="match status" value="1"/>
</dbReference>